<evidence type="ECO:0000256" key="3">
    <source>
        <dbReference type="ARBA" id="ARBA00035365"/>
    </source>
</evidence>
<dbReference type="EMBL" id="JABFTP020000165">
    <property type="protein sequence ID" value="KAL3284396.1"/>
    <property type="molecule type" value="Genomic_DNA"/>
</dbReference>
<proteinExistence type="inferred from homology"/>
<name>A0ABD2P179_9CUCU</name>
<evidence type="ECO:0000313" key="4">
    <source>
        <dbReference type="EMBL" id="KAL3284396.1"/>
    </source>
</evidence>
<organism evidence="4 5">
    <name type="scientific">Cryptolaemus montrouzieri</name>
    <dbReference type="NCBI Taxonomy" id="559131"/>
    <lineage>
        <taxon>Eukaryota</taxon>
        <taxon>Metazoa</taxon>
        <taxon>Ecdysozoa</taxon>
        <taxon>Arthropoda</taxon>
        <taxon>Hexapoda</taxon>
        <taxon>Insecta</taxon>
        <taxon>Pterygota</taxon>
        <taxon>Neoptera</taxon>
        <taxon>Endopterygota</taxon>
        <taxon>Coleoptera</taxon>
        <taxon>Polyphaga</taxon>
        <taxon>Cucujiformia</taxon>
        <taxon>Coccinelloidea</taxon>
        <taxon>Coccinellidae</taxon>
        <taxon>Scymninae</taxon>
        <taxon>Scymnini</taxon>
        <taxon>Cryptolaemus</taxon>
    </lineage>
</organism>
<comment type="similarity">
    <text evidence="1">Belongs to the bacterial ribosomal protein bS6 family.</text>
</comment>
<evidence type="ECO:0000256" key="2">
    <source>
        <dbReference type="ARBA" id="ARBA00035170"/>
    </source>
</evidence>
<sequence length="154" mass="18100">MITYELCVLFRMMPKAELVTCLKRTANAIYNKGGILRKLENLGTKDTPYKISSHGLVHRQASYFVYEMNVPPANLDDLSEELARDVDIVRKTIFRKNLDNEVEDCTLHEELQPAPYRKDVKDLIAKARKLDKPKFVYGNNLKYYPSRNNYYWIY</sequence>
<gene>
    <name evidence="4" type="ORF">HHI36_018558</name>
</gene>
<dbReference type="InterPro" id="IPR000529">
    <property type="entry name" value="Ribosomal_bS6"/>
</dbReference>
<reference evidence="4 5" key="1">
    <citation type="journal article" date="2021" name="BMC Biol.">
        <title>Horizontally acquired antibacterial genes associated with adaptive radiation of ladybird beetles.</title>
        <authorList>
            <person name="Li H.S."/>
            <person name="Tang X.F."/>
            <person name="Huang Y.H."/>
            <person name="Xu Z.Y."/>
            <person name="Chen M.L."/>
            <person name="Du X.Y."/>
            <person name="Qiu B.Y."/>
            <person name="Chen P.T."/>
            <person name="Zhang W."/>
            <person name="Slipinski A."/>
            <person name="Escalona H.E."/>
            <person name="Waterhouse R.M."/>
            <person name="Zwick A."/>
            <person name="Pang H."/>
        </authorList>
    </citation>
    <scope>NUCLEOTIDE SEQUENCE [LARGE SCALE GENOMIC DNA]</scope>
    <source>
        <strain evidence="4">SYSU2018</strain>
    </source>
</reference>
<dbReference type="Gene3D" id="3.30.70.60">
    <property type="match status" value="1"/>
</dbReference>
<dbReference type="Proteomes" id="UP001516400">
    <property type="component" value="Unassembled WGS sequence"/>
</dbReference>
<dbReference type="CDD" id="cd15465">
    <property type="entry name" value="bS6_mito"/>
    <property type="match status" value="1"/>
</dbReference>
<evidence type="ECO:0000313" key="5">
    <source>
        <dbReference type="Proteomes" id="UP001516400"/>
    </source>
</evidence>
<dbReference type="SUPFAM" id="SSF54995">
    <property type="entry name" value="Ribosomal protein S6"/>
    <property type="match status" value="1"/>
</dbReference>
<dbReference type="Pfam" id="PF01250">
    <property type="entry name" value="Ribosomal_S6"/>
    <property type="match status" value="1"/>
</dbReference>
<dbReference type="InterPro" id="IPR014717">
    <property type="entry name" value="Transl_elong_EF1B/ribsomal_bS6"/>
</dbReference>
<keyword evidence="5" id="KW-1185">Reference proteome</keyword>
<dbReference type="InterPro" id="IPR035980">
    <property type="entry name" value="Ribosomal_bS6_sf"/>
</dbReference>
<comment type="caution">
    <text evidence="4">The sequence shown here is derived from an EMBL/GenBank/DDBJ whole genome shotgun (WGS) entry which is preliminary data.</text>
</comment>
<accession>A0ABD2P179</accession>
<dbReference type="GO" id="GO:0005737">
    <property type="term" value="C:cytoplasm"/>
    <property type="evidence" value="ECO:0007669"/>
    <property type="project" value="UniProtKB-ARBA"/>
</dbReference>
<dbReference type="FunFam" id="3.30.70.60:FF:000014">
    <property type="entry name" value="28S ribosomal protein S6, mitochondrial"/>
    <property type="match status" value="1"/>
</dbReference>
<dbReference type="PANTHER" id="PTHR21011:SF1">
    <property type="entry name" value="SMALL RIBOSOMAL SUBUNIT PROTEIN BS6M"/>
    <property type="match status" value="1"/>
</dbReference>
<protein>
    <recommendedName>
        <fullName evidence="2">Small ribosomal subunit protein bS6m</fullName>
    </recommendedName>
    <alternativeName>
        <fullName evidence="3">28S ribosomal protein S6, mitochondrial</fullName>
    </alternativeName>
</protein>
<evidence type="ECO:0000256" key="1">
    <source>
        <dbReference type="ARBA" id="ARBA00009512"/>
    </source>
</evidence>
<dbReference type="AlphaFoldDB" id="A0ABD2P179"/>
<dbReference type="PANTHER" id="PTHR21011">
    <property type="entry name" value="MITOCHONDRIAL 28S RIBOSOMAL PROTEIN S6"/>
    <property type="match status" value="1"/>
</dbReference>